<proteinExistence type="predicted"/>
<sequence>MRTPSSSHVPGSQPYRAGDFIKVRLSPMHEITTYYRLGVSDGSYHDIYRFLEDGFEEIKKTHPLKDYILPSWPRSDDIGGLAAKAPGQFLHARIVLNYTGNAQLSVSLRSSLGYA</sequence>
<dbReference type="Proteomes" id="UP001148786">
    <property type="component" value="Unassembled WGS sequence"/>
</dbReference>
<comment type="caution">
    <text evidence="1">The sequence shown here is derived from an EMBL/GenBank/DDBJ whole genome shotgun (WGS) entry which is preliminary data.</text>
</comment>
<protein>
    <submittedName>
        <fullName evidence="1">Uncharacterized protein</fullName>
    </submittedName>
</protein>
<keyword evidence="2" id="KW-1185">Reference proteome</keyword>
<organism evidence="1 2">
    <name type="scientific">Agrocybe chaxingu</name>
    <dbReference type="NCBI Taxonomy" id="84603"/>
    <lineage>
        <taxon>Eukaryota</taxon>
        <taxon>Fungi</taxon>
        <taxon>Dikarya</taxon>
        <taxon>Basidiomycota</taxon>
        <taxon>Agaricomycotina</taxon>
        <taxon>Agaricomycetes</taxon>
        <taxon>Agaricomycetidae</taxon>
        <taxon>Agaricales</taxon>
        <taxon>Agaricineae</taxon>
        <taxon>Strophariaceae</taxon>
        <taxon>Agrocybe</taxon>
    </lineage>
</organism>
<gene>
    <name evidence="1" type="ORF">NLJ89_g7076</name>
</gene>
<dbReference type="OrthoDB" id="5967843at2759"/>
<dbReference type="EMBL" id="JANKHO010000808">
    <property type="protein sequence ID" value="KAJ3506075.1"/>
    <property type="molecule type" value="Genomic_DNA"/>
</dbReference>
<evidence type="ECO:0000313" key="2">
    <source>
        <dbReference type="Proteomes" id="UP001148786"/>
    </source>
</evidence>
<accession>A0A9W8K4A1</accession>
<name>A0A9W8K4A1_9AGAR</name>
<evidence type="ECO:0000313" key="1">
    <source>
        <dbReference type="EMBL" id="KAJ3506075.1"/>
    </source>
</evidence>
<dbReference type="AlphaFoldDB" id="A0A9W8K4A1"/>
<reference evidence="1" key="1">
    <citation type="submission" date="2022-07" db="EMBL/GenBank/DDBJ databases">
        <title>Genome Sequence of Agrocybe chaxingu.</title>
        <authorList>
            <person name="Buettner E."/>
        </authorList>
    </citation>
    <scope>NUCLEOTIDE SEQUENCE</scope>
    <source>
        <strain evidence="1">MP-N11</strain>
    </source>
</reference>